<evidence type="ECO:0000256" key="11">
    <source>
        <dbReference type="PROSITE-ProRule" id="PRU01360"/>
    </source>
</evidence>
<keyword evidence="9 11" id="KW-0472">Membrane</keyword>
<dbReference type="Proteomes" id="UP000027037">
    <property type="component" value="Unassembled WGS sequence"/>
</dbReference>
<comment type="subcellular location">
    <subcellularLocation>
        <location evidence="1 11">Cell outer membrane</location>
        <topology evidence="1 11">Multi-pass membrane protein</topology>
    </subcellularLocation>
</comment>
<keyword evidence="8 12" id="KW-0798">TonB box</keyword>
<keyword evidence="13" id="KW-0732">Signal</keyword>
<keyword evidence="5 11" id="KW-0812">Transmembrane</keyword>
<dbReference type="OrthoDB" id="7313036at2"/>
<dbReference type="Pfam" id="PF00593">
    <property type="entry name" value="TonB_dep_Rec_b-barrel"/>
    <property type="match status" value="1"/>
</dbReference>
<keyword evidence="10 11" id="KW-0998">Cell outer membrane</keyword>
<dbReference type="RefSeq" id="WP_034794403.1">
    <property type="nucleotide sequence ID" value="NZ_AWFF01000031.1"/>
</dbReference>
<dbReference type="PROSITE" id="PS52016">
    <property type="entry name" value="TONB_DEPENDENT_REC_3"/>
    <property type="match status" value="1"/>
</dbReference>
<dbReference type="GO" id="GO:0006826">
    <property type="term" value="P:iron ion transport"/>
    <property type="evidence" value="ECO:0007669"/>
    <property type="project" value="UniProtKB-KW"/>
</dbReference>
<evidence type="ECO:0000259" key="15">
    <source>
        <dbReference type="Pfam" id="PF07715"/>
    </source>
</evidence>
<evidence type="ECO:0000256" key="1">
    <source>
        <dbReference type="ARBA" id="ARBA00004571"/>
    </source>
</evidence>
<dbReference type="SUPFAM" id="SSF56935">
    <property type="entry name" value="Porins"/>
    <property type="match status" value="1"/>
</dbReference>
<comment type="similarity">
    <text evidence="11 12">Belongs to the TonB-dependent receptor family.</text>
</comment>
<evidence type="ECO:0000256" key="8">
    <source>
        <dbReference type="ARBA" id="ARBA00023077"/>
    </source>
</evidence>
<feature type="domain" description="TonB-dependent receptor plug" evidence="15">
    <location>
        <begin position="54"/>
        <end position="161"/>
    </location>
</feature>
<evidence type="ECO:0000256" key="12">
    <source>
        <dbReference type="RuleBase" id="RU003357"/>
    </source>
</evidence>
<evidence type="ECO:0000256" key="6">
    <source>
        <dbReference type="ARBA" id="ARBA00023004"/>
    </source>
</evidence>
<keyword evidence="4" id="KW-0410">Iron transport</keyword>
<evidence type="ECO:0000256" key="5">
    <source>
        <dbReference type="ARBA" id="ARBA00022692"/>
    </source>
</evidence>
<dbReference type="STRING" id="1280946.HY29_12490"/>
<keyword evidence="2 11" id="KW-0813">Transport</keyword>
<evidence type="ECO:0000256" key="9">
    <source>
        <dbReference type="ARBA" id="ARBA00023136"/>
    </source>
</evidence>
<dbReference type="InterPro" id="IPR036942">
    <property type="entry name" value="Beta-barrel_TonB_sf"/>
</dbReference>
<evidence type="ECO:0000313" key="16">
    <source>
        <dbReference type="EMBL" id="KCZ55347.1"/>
    </source>
</evidence>
<feature type="chain" id="PRO_5001618148" description="TonB-denpendent receptor" evidence="13">
    <location>
        <begin position="30"/>
        <end position="989"/>
    </location>
</feature>
<dbReference type="InterPro" id="IPR039426">
    <property type="entry name" value="TonB-dep_rcpt-like"/>
</dbReference>
<evidence type="ECO:0000256" key="10">
    <source>
        <dbReference type="ARBA" id="ARBA00023237"/>
    </source>
</evidence>
<sequence>MRLKRHSKCVWLAGASAMVIGLAAPVAIAQEETDDIQRTLSTVTVTTQKTEESIQDVPIAVSAFDEAALDKMQLAGGPDLVKSIPNVNFTKGNFTGYNFRIRGIGVDAVSTSGDAGVGVHINDVPLTANAFFEAEFYDVERIETLRGPQGTLYGRNATGGVVNMITAKPVLGEWQGNVKATVGNYNTHKFKGMLNAPLGDTAALRIAGSYLERDGYVDNLTTQNDIDDRNLYAIRGSFAWEPTDRFRGLLMAEYFKEDDNRLRSGKQYCKKDPTKTSFGGIPISAFDQIITSQGCVEADINDPASLGGVNTAGTLAGSLGILAGLVGGIDANGNAVNVDANTSGINPGLRTLESFIDPTYESEQTLYMWRGEYDLTDALTLTYLGSYNEYESISQEDYNEYGADVNFNTAASPFIALNGATAGAFAALYPSLFPGGVVADPQMGLTTAPVATDISGAYAEQTTHEVRLQSDFDGRFNFNLGAIKVDYETNTDPKLQESYYVMFNAASAFIQLNNAASMIANGVPAFTIADPANAGETPIDNLNGNGRNYFRSITPYTLDSFAVFGEGYYDVTDDLQLTVGLRYTSDDKEVGRIPTFLLVPDAVRPDPLAYVPVPGASNDLGGDGTYNVTFEEVTGRVGLDWSPELSFTEDTLIYGFYSRGYKGGGINPPQPADTPDAFPQFFDPEFINSYEIGTKNTLAGGALQLNATGFMYDYEGYQISQIVNRSSANFNVDAKINGFELETVWNPVSTFVLNANLGLLDAKVKDTYGIDVLDRTNGRADLVTLKTFPSASNCVVSAQGYATVLGAIQGGFLDPGSTLGLCTGDFVGQEAALGLGGVTVSYVDSDGVTQTVSALTPFDGEAKNLDGNKLPGTPDTTFSFGAEYTWLPSGQGTLADWSATARVDYYYQADSYSRVWNTGRDQLESWDNINLSMRFDNEANNVSVEIFGKNIADDDVITGAYLTDDSSGLFTNVFLNEPRTFGISVSKTW</sequence>
<evidence type="ECO:0000256" key="2">
    <source>
        <dbReference type="ARBA" id="ARBA00022448"/>
    </source>
</evidence>
<evidence type="ECO:0000259" key="14">
    <source>
        <dbReference type="Pfam" id="PF00593"/>
    </source>
</evidence>
<name>A0A062UAK8_9PROT</name>
<dbReference type="Gene3D" id="2.40.170.20">
    <property type="entry name" value="TonB-dependent receptor, beta-barrel domain"/>
    <property type="match status" value="3"/>
</dbReference>
<proteinExistence type="inferred from homology"/>
<dbReference type="Pfam" id="PF07715">
    <property type="entry name" value="Plug"/>
    <property type="match status" value="1"/>
</dbReference>
<evidence type="ECO:0000313" key="17">
    <source>
        <dbReference type="Proteomes" id="UP000027037"/>
    </source>
</evidence>
<dbReference type="EMBL" id="AWFF01000031">
    <property type="protein sequence ID" value="KCZ55347.1"/>
    <property type="molecule type" value="Genomic_DNA"/>
</dbReference>
<organism evidence="16 17">
    <name type="scientific">Hyphomonas beringensis</name>
    <dbReference type="NCBI Taxonomy" id="1280946"/>
    <lineage>
        <taxon>Bacteria</taxon>
        <taxon>Pseudomonadati</taxon>
        <taxon>Pseudomonadota</taxon>
        <taxon>Alphaproteobacteria</taxon>
        <taxon>Hyphomonadales</taxon>
        <taxon>Hyphomonadaceae</taxon>
        <taxon>Hyphomonas</taxon>
    </lineage>
</organism>
<dbReference type="InterPro" id="IPR000531">
    <property type="entry name" value="Beta-barrel_TonB"/>
</dbReference>
<dbReference type="AlphaFoldDB" id="A0A062UAK8"/>
<evidence type="ECO:0000256" key="7">
    <source>
        <dbReference type="ARBA" id="ARBA00023065"/>
    </source>
</evidence>
<dbReference type="eggNOG" id="COG1629">
    <property type="taxonomic scope" value="Bacteria"/>
</dbReference>
<reference evidence="16 17" key="1">
    <citation type="journal article" date="2014" name="Antonie Van Leeuwenhoek">
        <title>Hyphomonas beringensis sp. nov. and Hyphomonas chukchiensis sp. nov., isolated from surface seawater of the Bering Sea and Chukchi Sea.</title>
        <authorList>
            <person name="Li C."/>
            <person name="Lai Q."/>
            <person name="Li G."/>
            <person name="Dong C."/>
            <person name="Wang J."/>
            <person name="Liao Y."/>
            <person name="Shao Z."/>
        </authorList>
    </citation>
    <scope>NUCLEOTIDE SEQUENCE [LARGE SCALE GENOMIC DNA]</scope>
    <source>
        <strain evidence="16 17">25B14_1</strain>
    </source>
</reference>
<keyword evidence="17" id="KW-1185">Reference proteome</keyword>
<comment type="caution">
    <text evidence="16">The sequence shown here is derived from an EMBL/GenBank/DDBJ whole genome shotgun (WGS) entry which is preliminary data.</text>
</comment>
<evidence type="ECO:0000256" key="13">
    <source>
        <dbReference type="SAM" id="SignalP"/>
    </source>
</evidence>
<feature type="signal peptide" evidence="13">
    <location>
        <begin position="1"/>
        <end position="29"/>
    </location>
</feature>
<protein>
    <recommendedName>
        <fullName evidence="18">TonB-denpendent receptor</fullName>
    </recommendedName>
</protein>
<evidence type="ECO:0000256" key="3">
    <source>
        <dbReference type="ARBA" id="ARBA00022452"/>
    </source>
</evidence>
<keyword evidence="7" id="KW-0406">Ion transport</keyword>
<keyword evidence="6" id="KW-0408">Iron</keyword>
<dbReference type="PATRIC" id="fig|1280946.3.peg.1287"/>
<gene>
    <name evidence="16" type="ORF">HY29_12490</name>
</gene>
<evidence type="ECO:0008006" key="18">
    <source>
        <dbReference type="Google" id="ProtNLM"/>
    </source>
</evidence>
<dbReference type="GO" id="GO:0009279">
    <property type="term" value="C:cell outer membrane"/>
    <property type="evidence" value="ECO:0007669"/>
    <property type="project" value="UniProtKB-SubCell"/>
</dbReference>
<keyword evidence="3 11" id="KW-1134">Transmembrane beta strand</keyword>
<dbReference type="PANTHER" id="PTHR32552">
    <property type="entry name" value="FERRICHROME IRON RECEPTOR-RELATED"/>
    <property type="match status" value="1"/>
</dbReference>
<accession>A0A062UAK8</accession>
<dbReference type="PANTHER" id="PTHR32552:SF81">
    <property type="entry name" value="TONB-DEPENDENT OUTER MEMBRANE RECEPTOR"/>
    <property type="match status" value="1"/>
</dbReference>
<dbReference type="InterPro" id="IPR012910">
    <property type="entry name" value="Plug_dom"/>
</dbReference>
<feature type="domain" description="TonB-dependent receptor-like beta-barrel" evidence="14">
    <location>
        <begin position="470"/>
        <end position="950"/>
    </location>
</feature>
<evidence type="ECO:0000256" key="4">
    <source>
        <dbReference type="ARBA" id="ARBA00022496"/>
    </source>
</evidence>